<name>A0ABP6LKF3_9ACTN</name>
<gene>
    <name evidence="4" type="ORF">GCM10010448_26460</name>
</gene>
<dbReference type="GO" id="GO:0016787">
    <property type="term" value="F:hydrolase activity"/>
    <property type="evidence" value="ECO:0007669"/>
    <property type="project" value="UniProtKB-KW"/>
</dbReference>
<reference evidence="5" key="1">
    <citation type="journal article" date="2019" name="Int. J. Syst. Evol. Microbiol.">
        <title>The Global Catalogue of Microorganisms (GCM) 10K type strain sequencing project: providing services to taxonomists for standard genome sequencing and annotation.</title>
        <authorList>
            <consortium name="The Broad Institute Genomics Platform"/>
            <consortium name="The Broad Institute Genome Sequencing Center for Infectious Disease"/>
            <person name="Wu L."/>
            <person name="Ma J."/>
        </authorList>
    </citation>
    <scope>NUCLEOTIDE SEQUENCE [LARGE SCALE GENOMIC DNA]</scope>
    <source>
        <strain evidence="5">JCM 9091</strain>
    </source>
</reference>
<organism evidence="4 5">
    <name type="scientific">Streptomyces glomeratus</name>
    <dbReference type="NCBI Taxonomy" id="284452"/>
    <lineage>
        <taxon>Bacteria</taxon>
        <taxon>Bacillati</taxon>
        <taxon>Actinomycetota</taxon>
        <taxon>Actinomycetes</taxon>
        <taxon>Kitasatosporales</taxon>
        <taxon>Streptomycetaceae</taxon>
        <taxon>Streptomyces</taxon>
    </lineage>
</organism>
<evidence type="ECO:0000259" key="3">
    <source>
        <dbReference type="Pfam" id="PF24491"/>
    </source>
</evidence>
<dbReference type="InterPro" id="IPR012338">
    <property type="entry name" value="Beta-lactam/transpept-like"/>
</dbReference>
<dbReference type="PANTHER" id="PTHR46825">
    <property type="entry name" value="D-ALANYL-D-ALANINE-CARBOXYPEPTIDASE/ENDOPEPTIDASE AMPH"/>
    <property type="match status" value="1"/>
</dbReference>
<feature type="region of interest" description="Disordered" evidence="1">
    <location>
        <begin position="54"/>
        <end position="75"/>
    </location>
</feature>
<dbReference type="SUPFAM" id="SSF56601">
    <property type="entry name" value="beta-lactamase/transpeptidase-like"/>
    <property type="match status" value="1"/>
</dbReference>
<evidence type="ECO:0000313" key="4">
    <source>
        <dbReference type="EMBL" id="GAA3042497.1"/>
    </source>
</evidence>
<dbReference type="InterPro" id="IPR050491">
    <property type="entry name" value="AmpC-like"/>
</dbReference>
<sequence length="539" mass="57565">MWTWPRPEPAPVRSRIPWHGLSRKKRWQASLGPYPERTFATGRFAARATVVRDAAPPGRGDAGEMGSTRDSLAGGLGAMTTSQEELLPATRRALLHRIAVAQAEGRAPSLVAAVVRDGRTVWHGSRTSVDGHAPDENVQYRIGSITKTFTAVLVMRLRDEGILDLGDPLEKHLPGTGAGEATIAELLAHTGGLAAESPAPWWERTPGSMRPELADVLGPQPLLQAAGRGFHYSNPGYTLLGALVEELRGAPWEEVLRREVLEPLGLHRTSTQPQAPHTGGWAVHPWADVMLPEPAEDLGRMAPAGQLWSTTGDLARFAAFLAKGDDRVLSAASLLEMRTPAAPPQAADVAAGYAYCLGLEIRSSGGRLLVGHTGSLPGFLACLTLSVEDDVAAVVLANCTSGPLLSVVAADLVRVVAEAEPRIPGPWRPLRDVDPAVLELAGQWYWGTQGFALRYTADGIVSLEPLTGAGRRSRFRANGDGTWTGLEGYYTGERLQAVRRADGSVSHLDLGSFVFTRQPYDEGAPVPGGVDPEGWRGIG</sequence>
<comment type="caution">
    <text evidence="4">The sequence shown here is derived from an EMBL/GenBank/DDBJ whole genome shotgun (WGS) entry which is preliminary data.</text>
</comment>
<accession>A0ABP6LKF3</accession>
<dbReference type="Gene3D" id="3.40.710.10">
    <property type="entry name" value="DD-peptidase/beta-lactamase superfamily"/>
    <property type="match status" value="1"/>
</dbReference>
<dbReference type="EMBL" id="BAAAUF010000018">
    <property type="protein sequence ID" value="GAA3042497.1"/>
    <property type="molecule type" value="Genomic_DNA"/>
</dbReference>
<dbReference type="InterPro" id="IPR056008">
    <property type="entry name" value="DUF7586"/>
</dbReference>
<dbReference type="Proteomes" id="UP001501532">
    <property type="component" value="Unassembled WGS sequence"/>
</dbReference>
<protein>
    <submittedName>
        <fullName evidence="4">Serine hydrolase domain-containing protein</fullName>
    </submittedName>
</protein>
<dbReference type="Pfam" id="PF24491">
    <property type="entry name" value="DUF7586"/>
    <property type="match status" value="1"/>
</dbReference>
<dbReference type="Pfam" id="PF00144">
    <property type="entry name" value="Beta-lactamase"/>
    <property type="match status" value="1"/>
</dbReference>
<dbReference type="InterPro" id="IPR001466">
    <property type="entry name" value="Beta-lactam-related"/>
</dbReference>
<keyword evidence="4" id="KW-0378">Hydrolase</keyword>
<evidence type="ECO:0000259" key="2">
    <source>
        <dbReference type="Pfam" id="PF00144"/>
    </source>
</evidence>
<proteinExistence type="predicted"/>
<feature type="domain" description="DUF7586" evidence="3">
    <location>
        <begin position="433"/>
        <end position="517"/>
    </location>
</feature>
<keyword evidence="5" id="KW-1185">Reference proteome</keyword>
<feature type="domain" description="Beta-lactamase-related" evidence="2">
    <location>
        <begin position="100"/>
        <end position="416"/>
    </location>
</feature>
<dbReference type="PANTHER" id="PTHR46825:SF7">
    <property type="entry name" value="D-ALANYL-D-ALANINE CARBOXYPEPTIDASE"/>
    <property type="match status" value="1"/>
</dbReference>
<evidence type="ECO:0000256" key="1">
    <source>
        <dbReference type="SAM" id="MobiDB-lite"/>
    </source>
</evidence>
<evidence type="ECO:0000313" key="5">
    <source>
        <dbReference type="Proteomes" id="UP001501532"/>
    </source>
</evidence>